<feature type="region of interest" description="Disordered" evidence="1">
    <location>
        <begin position="535"/>
        <end position="559"/>
    </location>
</feature>
<dbReference type="PANTHER" id="PTHR35788:SF1">
    <property type="entry name" value="EXPORTED PROTEIN"/>
    <property type="match status" value="1"/>
</dbReference>
<dbReference type="InterPro" id="IPR007391">
    <property type="entry name" value="Vancomycin_resist_VanW"/>
</dbReference>
<dbReference type="InterPro" id="IPR052913">
    <property type="entry name" value="Glycopeptide_resist_protein"/>
</dbReference>
<feature type="domain" description="YoaR-like putative peptidoglycan binding" evidence="3">
    <location>
        <begin position="269"/>
        <end position="346"/>
    </location>
</feature>
<keyword evidence="2" id="KW-0812">Transmembrane</keyword>
<sequence length="597" mass="62076">MSSTIPDDPGLDETTTRPAVPGPGPGPAQDPAGGHGRGRRTALLALGGLAAVLLVLYVVGYLVAGDRLPRNAVVSGVDVGGLSTAAAAERLTAELGPRSTAPLELRAGGQDASLDPREAGLALDVDASLRAAGGRSLDPRAIWRVLTGGSPTRAVAAVDEGALAAAVAATAEGLDREPADARLAYDGTDVELTKAAEGLAVDREGAVQAVHDGYLGAQPVELPAEVSAPLVTTAEAEKVRAEYAEPAVSGPVTVEAGGAGDFTVTPAMIAKALTFRAQDGGLQPSLDAGALREAADDAVDEVELSRPRDATVKISGGKPVVVPAVDGTTVSAKALAAAVEPVLTRSGDERTADVELGGAKAEFTTADAEKLGIREVTGEYTTYFPYAEYRNVNIGRAAELINGTVLKPGETFSLNEVVGERTAANGFTEGFIISGGKFKRELGGGVSQSATTTYNAMFFAGLKDVEHQPHTLYIDRYPPGREATVAWPDLDLRFTNDTKYGILVQAGTVKATGSSRGSITVKMWSTKTWDKVESTTPAKSNFTSGRDLTDTSGSCEPQAPAQGFDVTYARLFYRDGEVAKRENFSWRYGPTDRIRCG</sequence>
<evidence type="ECO:0000313" key="5">
    <source>
        <dbReference type="Proteomes" id="UP000199092"/>
    </source>
</evidence>
<dbReference type="RefSeq" id="WP_091410467.1">
    <property type="nucleotide sequence ID" value="NZ_LT629749.1"/>
</dbReference>
<proteinExistence type="predicted"/>
<evidence type="ECO:0000256" key="2">
    <source>
        <dbReference type="SAM" id="Phobius"/>
    </source>
</evidence>
<evidence type="ECO:0000259" key="3">
    <source>
        <dbReference type="Pfam" id="PF12229"/>
    </source>
</evidence>
<name>A0A1H1NG09_9ACTN</name>
<keyword evidence="2" id="KW-1133">Transmembrane helix</keyword>
<evidence type="ECO:0000256" key="1">
    <source>
        <dbReference type="SAM" id="MobiDB-lite"/>
    </source>
</evidence>
<dbReference type="EMBL" id="LT629749">
    <property type="protein sequence ID" value="SDR97884.1"/>
    <property type="molecule type" value="Genomic_DNA"/>
</dbReference>
<dbReference type="Proteomes" id="UP000199092">
    <property type="component" value="Chromosome I"/>
</dbReference>
<protein>
    <submittedName>
        <fullName evidence="4">Vancomycin resistance protein YoaR, contains peptidoglycan-binding and VanW domains</fullName>
    </submittedName>
</protein>
<dbReference type="PANTHER" id="PTHR35788">
    <property type="entry name" value="EXPORTED PROTEIN-RELATED"/>
    <property type="match status" value="1"/>
</dbReference>
<keyword evidence="2" id="KW-0472">Membrane</keyword>
<accession>A0A1H1NG09</accession>
<feature type="transmembrane region" description="Helical" evidence="2">
    <location>
        <begin position="43"/>
        <end position="64"/>
    </location>
</feature>
<dbReference type="Pfam" id="PF04294">
    <property type="entry name" value="VanW"/>
    <property type="match status" value="1"/>
</dbReference>
<reference evidence="4 5" key="1">
    <citation type="submission" date="2016-10" db="EMBL/GenBank/DDBJ databases">
        <authorList>
            <person name="de Groot N.N."/>
        </authorList>
    </citation>
    <scope>NUCLEOTIDE SEQUENCE [LARGE SCALE GENOMIC DNA]</scope>
    <source>
        <strain evidence="4 5">DSM 21741</strain>
    </source>
</reference>
<dbReference type="InterPro" id="IPR022029">
    <property type="entry name" value="YoaR-like_PG-bd"/>
</dbReference>
<dbReference type="OrthoDB" id="9813301at2"/>
<feature type="domain" description="YoaR-like putative peptidoglycan binding" evidence="3">
    <location>
        <begin position="140"/>
        <end position="213"/>
    </location>
</feature>
<dbReference type="AlphaFoldDB" id="A0A1H1NG09"/>
<dbReference type="STRING" id="546871.SAMN04488543_0857"/>
<dbReference type="Pfam" id="PF12229">
    <property type="entry name" value="PG_binding_4"/>
    <property type="match status" value="2"/>
</dbReference>
<feature type="region of interest" description="Disordered" evidence="1">
    <location>
        <begin position="1"/>
        <end position="37"/>
    </location>
</feature>
<evidence type="ECO:0000313" key="4">
    <source>
        <dbReference type="EMBL" id="SDR97884.1"/>
    </source>
</evidence>
<organism evidence="4 5">
    <name type="scientific">Friedmanniella luteola</name>
    <dbReference type="NCBI Taxonomy" id="546871"/>
    <lineage>
        <taxon>Bacteria</taxon>
        <taxon>Bacillati</taxon>
        <taxon>Actinomycetota</taxon>
        <taxon>Actinomycetes</taxon>
        <taxon>Propionibacteriales</taxon>
        <taxon>Nocardioidaceae</taxon>
        <taxon>Friedmanniella</taxon>
    </lineage>
</organism>
<feature type="compositionally biased region" description="Polar residues" evidence="1">
    <location>
        <begin position="535"/>
        <end position="555"/>
    </location>
</feature>
<keyword evidence="5" id="KW-1185">Reference proteome</keyword>
<gene>
    <name evidence="4" type="ORF">SAMN04488543_0857</name>
</gene>